<dbReference type="InterPro" id="IPR045225">
    <property type="entry name" value="Uracil/uridine/allantoin_perm"/>
</dbReference>
<accession>A0AAE8M9T0</accession>
<feature type="transmembrane region" description="Helical" evidence="6">
    <location>
        <begin position="478"/>
        <end position="497"/>
    </location>
</feature>
<feature type="transmembrane region" description="Helical" evidence="6">
    <location>
        <begin position="446"/>
        <end position="466"/>
    </location>
</feature>
<gene>
    <name evidence="7" type="ORF">FTOL_05744</name>
</gene>
<sequence length="548" mass="60197">MSLKAISTWARLPSADRAISNVWINDDIRPLEPERRTWNTVTFISFWLVNQVAISNWQLGASLVATGLSVWQVIVATLIGKIIISLVAIFNGYTGAEWHIGFPVVSRYIWGPYGSFIAIIQRIVLSLVWFSVQAWTGGLCISVILSAMFPSFQRLGNVFPASSHLDTKQFVGWILFNVAMIPMLWVPPHKIKRVLLYFNVIASVTLISIMIWSLVEAKGGGPLLSESATPMSSHDLGWAITSGVTTVIGGIAVGLTNANDYTRFAQKPGDQVFGQWFSIIFFGTLFPLFGCLAASATQGIWGEPIWNPPLICQQWLDRDYSSGSRAAAFFAGLGLVMTQVAINVVDNAYSAGMDLAGLVSSYINIRRGAFLALALSIAMCPWELLASASVFISVLSAYSVFLGPIIGIQVCDYWLIRSRRIKLSDLFNPDSDSIYYFNHGFNPRSFIAWFLGFATQLPGFAASVTPDKVQVGEAWHELFYLAFPLGFTISFVAHYALNRLFPPPGLGLVDDMDYFGSFTEAEATKLGMGLGIDCNNTVIQGVPIQQKV</sequence>
<dbReference type="GO" id="GO:0015205">
    <property type="term" value="F:nucleobase transmembrane transporter activity"/>
    <property type="evidence" value="ECO:0007669"/>
    <property type="project" value="TreeGrafter"/>
</dbReference>
<dbReference type="EMBL" id="ONZP01000183">
    <property type="protein sequence ID" value="SPJ76013.1"/>
    <property type="molecule type" value="Genomic_DNA"/>
</dbReference>
<comment type="subcellular location">
    <subcellularLocation>
        <location evidence="1">Membrane</location>
        <topology evidence="1">Multi-pass membrane protein</topology>
    </subcellularLocation>
</comment>
<comment type="caution">
    <text evidence="7">The sequence shown here is derived from an EMBL/GenBank/DDBJ whole genome shotgun (WGS) entry which is preliminary data.</text>
</comment>
<comment type="similarity">
    <text evidence="2">Belongs to the purine-cytosine permease (2.A.39) family.</text>
</comment>
<feature type="transmembrane region" description="Helical" evidence="6">
    <location>
        <begin position="170"/>
        <end position="187"/>
    </location>
</feature>
<dbReference type="Gene3D" id="1.10.4160.10">
    <property type="entry name" value="Hydantoin permease"/>
    <property type="match status" value="1"/>
</dbReference>
<evidence type="ECO:0000256" key="3">
    <source>
        <dbReference type="ARBA" id="ARBA00022692"/>
    </source>
</evidence>
<dbReference type="PANTHER" id="PTHR30618:SF4">
    <property type="entry name" value="ALLANTOIN PERMEASE"/>
    <property type="match status" value="1"/>
</dbReference>
<evidence type="ECO:0000256" key="1">
    <source>
        <dbReference type="ARBA" id="ARBA00004141"/>
    </source>
</evidence>
<feature type="transmembrane region" description="Helical" evidence="6">
    <location>
        <begin position="69"/>
        <end position="90"/>
    </location>
</feature>
<dbReference type="Proteomes" id="UP001187734">
    <property type="component" value="Unassembled WGS sequence"/>
</dbReference>
<feature type="transmembrane region" description="Helical" evidence="6">
    <location>
        <begin position="370"/>
        <end position="392"/>
    </location>
</feature>
<feature type="transmembrane region" description="Helical" evidence="6">
    <location>
        <begin position="123"/>
        <end position="150"/>
    </location>
</feature>
<dbReference type="Pfam" id="PF02133">
    <property type="entry name" value="Transp_cyt_pur"/>
    <property type="match status" value="1"/>
</dbReference>
<evidence type="ECO:0000313" key="7">
    <source>
        <dbReference type="EMBL" id="SPJ76013.1"/>
    </source>
</evidence>
<organism evidence="7 8">
    <name type="scientific">Fusarium torulosum</name>
    <dbReference type="NCBI Taxonomy" id="33205"/>
    <lineage>
        <taxon>Eukaryota</taxon>
        <taxon>Fungi</taxon>
        <taxon>Dikarya</taxon>
        <taxon>Ascomycota</taxon>
        <taxon>Pezizomycotina</taxon>
        <taxon>Sordariomycetes</taxon>
        <taxon>Hypocreomycetidae</taxon>
        <taxon>Hypocreales</taxon>
        <taxon>Nectriaceae</taxon>
        <taxon>Fusarium</taxon>
    </lineage>
</organism>
<dbReference type="InterPro" id="IPR001248">
    <property type="entry name" value="Pur-cyt_permease"/>
</dbReference>
<dbReference type="CDD" id="cd11482">
    <property type="entry name" value="SLC-NCS1sbd_NRT1-like"/>
    <property type="match status" value="1"/>
</dbReference>
<dbReference type="PANTHER" id="PTHR30618">
    <property type="entry name" value="NCS1 FAMILY PURINE/PYRIMIDINE TRANSPORTER"/>
    <property type="match status" value="1"/>
</dbReference>
<feature type="transmembrane region" description="Helical" evidence="6">
    <location>
        <begin position="276"/>
        <end position="301"/>
    </location>
</feature>
<reference evidence="7" key="1">
    <citation type="submission" date="2018-03" db="EMBL/GenBank/DDBJ databases">
        <authorList>
            <person name="Guldener U."/>
        </authorList>
    </citation>
    <scope>NUCLEOTIDE SEQUENCE</scope>
</reference>
<feature type="transmembrane region" description="Helical" evidence="6">
    <location>
        <begin position="326"/>
        <end position="349"/>
    </location>
</feature>
<dbReference type="NCBIfam" id="TIGR00800">
    <property type="entry name" value="ncs1"/>
    <property type="match status" value="1"/>
</dbReference>
<evidence type="ECO:0000313" key="8">
    <source>
        <dbReference type="Proteomes" id="UP001187734"/>
    </source>
</evidence>
<evidence type="ECO:0000256" key="6">
    <source>
        <dbReference type="SAM" id="Phobius"/>
    </source>
</evidence>
<evidence type="ECO:0000256" key="4">
    <source>
        <dbReference type="ARBA" id="ARBA00022989"/>
    </source>
</evidence>
<dbReference type="InterPro" id="IPR012681">
    <property type="entry name" value="NCS1"/>
</dbReference>
<keyword evidence="8" id="KW-1185">Reference proteome</keyword>
<feature type="transmembrane region" description="Helical" evidence="6">
    <location>
        <begin position="194"/>
        <end position="215"/>
    </location>
</feature>
<keyword evidence="5 6" id="KW-0472">Membrane</keyword>
<evidence type="ECO:0000256" key="5">
    <source>
        <dbReference type="ARBA" id="ARBA00023136"/>
    </source>
</evidence>
<dbReference type="GO" id="GO:0005886">
    <property type="term" value="C:plasma membrane"/>
    <property type="evidence" value="ECO:0007669"/>
    <property type="project" value="TreeGrafter"/>
</dbReference>
<keyword evidence="4 6" id="KW-1133">Transmembrane helix</keyword>
<name>A0AAE8M9T0_9HYPO</name>
<keyword evidence="3 6" id="KW-0812">Transmembrane</keyword>
<dbReference type="AlphaFoldDB" id="A0AAE8M9T0"/>
<protein>
    <submittedName>
        <fullName evidence="7">Related to uracil permease</fullName>
    </submittedName>
</protein>
<proteinExistence type="inferred from homology"/>
<feature type="transmembrane region" description="Helical" evidence="6">
    <location>
        <begin position="235"/>
        <end position="255"/>
    </location>
</feature>
<evidence type="ECO:0000256" key="2">
    <source>
        <dbReference type="ARBA" id="ARBA00008974"/>
    </source>
</evidence>